<gene>
    <name evidence="1" type="ORF">SAMN05445850_8515</name>
</gene>
<dbReference type="AlphaFoldDB" id="A0A1H1KMC9"/>
<protein>
    <submittedName>
        <fullName evidence="1">Uncharacterized protein</fullName>
    </submittedName>
</protein>
<evidence type="ECO:0000313" key="1">
    <source>
        <dbReference type="EMBL" id="SDR62925.1"/>
    </source>
</evidence>
<accession>A0A1H1KMC9</accession>
<keyword evidence="2" id="KW-1185">Reference proteome</keyword>
<reference evidence="2" key="1">
    <citation type="submission" date="2016-10" db="EMBL/GenBank/DDBJ databases">
        <authorList>
            <person name="Varghese N."/>
            <person name="Submissions S."/>
        </authorList>
    </citation>
    <scope>NUCLEOTIDE SEQUENCE [LARGE SCALE GENOMIC DNA]</scope>
    <source>
        <strain evidence="2">DUS833</strain>
    </source>
</reference>
<sequence length="177" mass="19299">MFGLYPAGSEWVRVFVMDDQDVRDIQKSLVEYAGFTAAILHQPFGKDRGAVLAQAGQMLVLGATTPGASQIVVTPAVEMQHLLWSHHTGMATQWSPMEIRTLTGYAGWDELLTSARREFSRACEKVEAAIAGKLQAPGVVVARVDPMTEPFPDDDDIAFYSRLASMAEGMEVSPCAH</sequence>
<dbReference type="RefSeq" id="WP_090812953.1">
    <property type="nucleotide sequence ID" value="NZ_FNKX01000005.1"/>
</dbReference>
<dbReference type="STRING" id="157910.SAMN05445850_8515"/>
<dbReference type="EMBL" id="FNKX01000005">
    <property type="protein sequence ID" value="SDR62925.1"/>
    <property type="molecule type" value="Genomic_DNA"/>
</dbReference>
<dbReference type="Proteomes" id="UP000199365">
    <property type="component" value="Unassembled WGS sequence"/>
</dbReference>
<proteinExistence type="predicted"/>
<name>A0A1H1KMC9_9BURK</name>
<organism evidence="1 2">
    <name type="scientific">Paraburkholderia tuberum</name>
    <dbReference type="NCBI Taxonomy" id="157910"/>
    <lineage>
        <taxon>Bacteria</taxon>
        <taxon>Pseudomonadati</taxon>
        <taxon>Pseudomonadota</taxon>
        <taxon>Betaproteobacteria</taxon>
        <taxon>Burkholderiales</taxon>
        <taxon>Burkholderiaceae</taxon>
        <taxon>Paraburkholderia</taxon>
    </lineage>
</organism>
<evidence type="ECO:0000313" key="2">
    <source>
        <dbReference type="Proteomes" id="UP000199365"/>
    </source>
</evidence>